<dbReference type="STRING" id="1247936.BN2475_240014"/>
<dbReference type="Proteomes" id="UP000187012">
    <property type="component" value="Unassembled WGS sequence"/>
</dbReference>
<keyword evidence="2" id="KW-1185">Reference proteome</keyword>
<proteinExistence type="predicted"/>
<evidence type="ECO:0000313" key="1">
    <source>
        <dbReference type="EMBL" id="SIT39989.1"/>
    </source>
</evidence>
<evidence type="ECO:0000313" key="2">
    <source>
        <dbReference type="Proteomes" id="UP000187012"/>
    </source>
</evidence>
<protein>
    <submittedName>
        <fullName evidence="1">Uncharacterized protein</fullName>
    </submittedName>
</protein>
<dbReference type="AlphaFoldDB" id="A0A1N7RY56"/>
<reference evidence="1 2" key="1">
    <citation type="submission" date="2016-12" db="EMBL/GenBank/DDBJ databases">
        <authorList>
            <person name="Song W.-J."/>
            <person name="Kurnit D.M."/>
        </authorList>
    </citation>
    <scope>NUCLEOTIDE SEQUENCE [LARGE SCALE GENOMIC DNA]</scope>
    <source>
        <strain evidence="1 2">STM7296</strain>
    </source>
</reference>
<organism evidence="1 2">
    <name type="scientific">Paraburkholderia ribeironis</name>
    <dbReference type="NCBI Taxonomy" id="1247936"/>
    <lineage>
        <taxon>Bacteria</taxon>
        <taxon>Pseudomonadati</taxon>
        <taxon>Pseudomonadota</taxon>
        <taxon>Betaproteobacteria</taxon>
        <taxon>Burkholderiales</taxon>
        <taxon>Burkholderiaceae</taxon>
        <taxon>Paraburkholderia</taxon>
    </lineage>
</organism>
<name>A0A1N7RY56_9BURK</name>
<accession>A0A1N7RY56</accession>
<sequence length="124" mass="14048">MTTEVMEQVASPCIEGFLHVAPLRETEAQGSSRASCMVSTLRKSDLMIDLITSAARRIRTFSDDMKEPLDWVRSGNLKVAWHTGRTQRHCNAGKLRDLPSPCVQRWRRRPAFVIASIGMMRGIY</sequence>
<gene>
    <name evidence="1" type="ORF">BN2475_240014</name>
</gene>
<dbReference type="EMBL" id="CYGX02000024">
    <property type="protein sequence ID" value="SIT39989.1"/>
    <property type="molecule type" value="Genomic_DNA"/>
</dbReference>